<dbReference type="Gene3D" id="2.40.10.10">
    <property type="entry name" value="Trypsin-like serine proteases"/>
    <property type="match status" value="1"/>
</dbReference>
<evidence type="ECO:0000313" key="20">
    <source>
        <dbReference type="EMBL" id="GCC31930.1"/>
    </source>
</evidence>
<evidence type="ECO:0000256" key="8">
    <source>
        <dbReference type="ARBA" id="ARBA00022801"/>
    </source>
</evidence>
<evidence type="ECO:0000259" key="18">
    <source>
        <dbReference type="PROSITE" id="PS50038"/>
    </source>
</evidence>
<evidence type="ECO:0000256" key="6">
    <source>
        <dbReference type="ARBA" id="ARBA00022692"/>
    </source>
</evidence>
<dbReference type="AlphaFoldDB" id="A0A401SNG5"/>
<dbReference type="GO" id="GO:0005576">
    <property type="term" value="C:extracellular region"/>
    <property type="evidence" value="ECO:0007669"/>
    <property type="project" value="UniProtKB-SubCell"/>
</dbReference>
<evidence type="ECO:0000256" key="2">
    <source>
        <dbReference type="ARBA" id="ARBA00004613"/>
    </source>
</evidence>
<evidence type="ECO:0000256" key="1">
    <source>
        <dbReference type="ARBA" id="ARBA00004401"/>
    </source>
</evidence>
<dbReference type="PROSITE" id="PS01209">
    <property type="entry name" value="LDLRA_1"/>
    <property type="match status" value="2"/>
</dbReference>
<dbReference type="SUPFAM" id="SSF56487">
    <property type="entry name" value="SRCR-like"/>
    <property type="match status" value="1"/>
</dbReference>
<evidence type="ECO:0000256" key="12">
    <source>
        <dbReference type="ARBA" id="ARBA00023136"/>
    </source>
</evidence>
<evidence type="ECO:0000256" key="3">
    <source>
        <dbReference type="ARBA" id="ARBA00009939"/>
    </source>
</evidence>
<evidence type="ECO:0000256" key="16">
    <source>
        <dbReference type="PROSITE-ProRule" id="PRU00124"/>
    </source>
</evidence>
<feature type="disulfide bond" evidence="16">
    <location>
        <begin position="776"/>
        <end position="791"/>
    </location>
</feature>
<dbReference type="CDD" id="cd00190">
    <property type="entry name" value="Tryp_SPc"/>
    <property type="match status" value="1"/>
</dbReference>
<feature type="transmembrane region" description="Helical" evidence="17">
    <location>
        <begin position="89"/>
        <end position="115"/>
    </location>
</feature>
<dbReference type="InterPro" id="IPR001254">
    <property type="entry name" value="Trypsin_dom"/>
</dbReference>
<dbReference type="Gene3D" id="1.10.2000.10">
    <property type="entry name" value="Frizzled cysteine-rich domain"/>
    <property type="match status" value="2"/>
</dbReference>
<dbReference type="Pfam" id="PF00089">
    <property type="entry name" value="Trypsin"/>
    <property type="match status" value="1"/>
</dbReference>
<evidence type="ECO:0000256" key="4">
    <source>
        <dbReference type="ARBA" id="ARBA00022525"/>
    </source>
</evidence>
<gene>
    <name evidence="20" type="ORF">chiPu_0010390</name>
</gene>
<dbReference type="PRINTS" id="PR00261">
    <property type="entry name" value="LDLRECEPTOR"/>
</dbReference>
<feature type="disulfide bond" evidence="16">
    <location>
        <begin position="426"/>
        <end position="441"/>
    </location>
</feature>
<dbReference type="SUPFAM" id="SSF50494">
    <property type="entry name" value="Trypsin-like serine proteases"/>
    <property type="match status" value="1"/>
</dbReference>
<feature type="disulfide bond" evidence="16">
    <location>
        <begin position="451"/>
        <end position="469"/>
    </location>
</feature>
<dbReference type="PROSITE" id="PS00135">
    <property type="entry name" value="TRYPSIN_SER"/>
    <property type="match status" value="1"/>
</dbReference>
<feature type="disulfide bond" evidence="15">
    <location>
        <begin position="277"/>
        <end position="338"/>
    </location>
</feature>
<dbReference type="SUPFAM" id="SSF63501">
    <property type="entry name" value="Frizzled cysteine-rich domain"/>
    <property type="match status" value="2"/>
</dbReference>
<dbReference type="Gene3D" id="4.10.400.10">
    <property type="entry name" value="Low-density Lipoprotein Receptor"/>
    <property type="match status" value="6"/>
</dbReference>
<keyword evidence="9" id="KW-0720">Serine protease</keyword>
<keyword evidence="6 17" id="KW-0812">Transmembrane</keyword>
<dbReference type="STRING" id="137246.A0A401SNG5"/>
<dbReference type="InterPro" id="IPR043504">
    <property type="entry name" value="Peptidase_S1_PA_chymotrypsin"/>
</dbReference>
<feature type="disulfide bond" evidence="16">
    <location>
        <begin position="463"/>
        <end position="478"/>
    </location>
</feature>
<dbReference type="CDD" id="cd00112">
    <property type="entry name" value="LDLa"/>
    <property type="match status" value="6"/>
</dbReference>
<feature type="disulfide bond" evidence="16">
    <location>
        <begin position="739"/>
        <end position="754"/>
    </location>
</feature>
<comment type="similarity">
    <text evidence="3">Belongs to the LDLR family.</text>
</comment>
<feature type="disulfide bond" evidence="15">
    <location>
        <begin position="604"/>
        <end position="642"/>
    </location>
</feature>
<reference evidence="20 21" key="1">
    <citation type="journal article" date="2018" name="Nat. Ecol. Evol.">
        <title>Shark genomes provide insights into elasmobranch evolution and the origin of vertebrates.</title>
        <authorList>
            <person name="Hara Y"/>
            <person name="Yamaguchi K"/>
            <person name="Onimaru K"/>
            <person name="Kadota M"/>
            <person name="Koyanagi M"/>
            <person name="Keeley SD"/>
            <person name="Tatsumi K"/>
            <person name="Tanaka K"/>
            <person name="Motone F"/>
            <person name="Kageyama Y"/>
            <person name="Nozu R"/>
            <person name="Adachi N"/>
            <person name="Nishimura O"/>
            <person name="Nakagawa R"/>
            <person name="Tanegashima C"/>
            <person name="Kiyatake I"/>
            <person name="Matsumoto R"/>
            <person name="Murakumo K"/>
            <person name="Nishida K"/>
            <person name="Terakita A"/>
            <person name="Kuratani S"/>
            <person name="Sato K"/>
            <person name="Hyodo S Kuraku.S."/>
        </authorList>
    </citation>
    <scope>NUCLEOTIDE SEQUENCE [LARGE SCALE GENOMIC DNA]</scope>
</reference>
<dbReference type="InterPro" id="IPR001190">
    <property type="entry name" value="SRCR"/>
</dbReference>
<keyword evidence="4" id="KW-0964">Secreted</keyword>
<name>A0A401SNG5_CHIPU</name>
<keyword evidence="21" id="KW-1185">Reference proteome</keyword>
<comment type="caution">
    <text evidence="20">The sequence shown here is derived from an EMBL/GenBank/DDBJ whole genome shotgun (WGS) entry which is preliminary data.</text>
</comment>
<keyword evidence="12 17" id="KW-0472">Membrane</keyword>
<dbReference type="InterPro" id="IPR023415">
    <property type="entry name" value="LDLR_class-A_CS"/>
</dbReference>
<feature type="domain" description="Peptidase S1" evidence="19">
    <location>
        <begin position="906"/>
        <end position="1139"/>
    </location>
</feature>
<feature type="disulfide bond" evidence="16">
    <location>
        <begin position="764"/>
        <end position="782"/>
    </location>
</feature>
<sequence length="1144" mass="128338">MKFLNRLGSNKEGHWDTVEHRWNSAAFHPVFTATVYIPSRRPHSHLYSTQTHVPNSISSYRCCTVLGTDEDNMGDVCPQKLGSVKHLRLLLLILIPCVSAFICVLVILLAFVGVIGDGLFDQRRNHVLATSGTVQVSDNTYTDIIGNSSGMPKQIDLGTPSPFAVSNVSTTDGLNNEDKLTDLNKEQLNTTVMQEDSLQSTQSISPNLDDISAGSFLRVEDTSSVTQRTDGIFYSNEAPTNVSPFKTSFPSLSSTSIATNNGTTHEAAYFDTSVGTCNNLSYSLCEILPYNQTTVPPYLSNYSNSDMEMFIRFFSQLNLLRCYQHIMLFGCSIALPECINSTERAVILPCMSFCEAAKQGCEPLLQQVEAGWPEVLKCSRFINDTGMENTSKICFSPEQEERKKSCKELDKFLCGSGFCIQRKLLCNGYNDCDDWSDEADCECNPELHFRCGSGRCVLKSWVCDGDHDCRDKSDEVNCSCKSQGLMECSNGRCIPSIFHCDGENDCEDWSDELNCSKTHDQNSCKEGNLSCAENSCTDTCNGSSCAAHDSRTNCSKCEPITLELCMNQPYNSTIYPNYLSHRDQKEASISWEFSLFPNLVQTNCYKYLMFFACSILVPKCDYETNQRVPPCRSLCEDSKKHCETVLSMVGLQWPEDTDCKQFPRETSDNRTCLMPDENVEECSPSHFKCKSGRCVLASKRCDRRPDCDDFSDEEACGCSERGLWECTIDKTCIDHTMICDGFQDCVDKADEKNCSSCKGHEVVCVNHACVPRHVWCDGRNDCPDGSDEWNCVSLVDSPASLSQLVVHRSTSDYHICADDWRDELSQLACKQIGLGGPPVTQILSEFNQTQRRKWLHLISNWQTKNVSTLQALLLKGQVCQSKSKVSLLCTRENCGQRPATRLNKRILGGRTSRLGRWPWQCSLQSEPSGHICGCVLIGRKWVLTVAHCFEGRENAAVWNVVFGINNLDHPSESMQTRKVNRIILHPRYNRAFVDYDISVVELHEEIIETSYVRPVCLPRKNQVAEPDTYCFITGWGHTGNRVPFKLQEGEVRILSPDHCQSYFDTKTITSRMLCAGYEPGTVDSCMGDSGGPLVCEQPGKRWTLFGLTSWGSVCFTKLIGPGVYSNVTHFVEWIERQIYIHTFL</sequence>
<dbReference type="PANTHER" id="PTHR24252">
    <property type="entry name" value="ACROSIN-RELATED"/>
    <property type="match status" value="1"/>
</dbReference>
<dbReference type="OrthoDB" id="7863416at2759"/>
<evidence type="ECO:0000256" key="5">
    <source>
        <dbReference type="ARBA" id="ARBA00022670"/>
    </source>
</evidence>
<evidence type="ECO:0000256" key="17">
    <source>
        <dbReference type="SAM" id="Phobius"/>
    </source>
</evidence>
<evidence type="ECO:0000256" key="14">
    <source>
        <dbReference type="ARBA" id="ARBA00023180"/>
    </source>
</evidence>
<feature type="disulfide bond" evidence="16">
    <location>
        <begin position="757"/>
        <end position="769"/>
    </location>
</feature>
<feature type="disulfide bond" evidence="16">
    <location>
        <begin position="500"/>
        <end position="515"/>
    </location>
</feature>
<evidence type="ECO:0000313" key="21">
    <source>
        <dbReference type="Proteomes" id="UP000287033"/>
    </source>
</evidence>
<protein>
    <recommendedName>
        <fullName evidence="22">FZ domain-containing protein</fullName>
    </recommendedName>
</protein>
<dbReference type="InterPro" id="IPR009003">
    <property type="entry name" value="Peptidase_S1_PA"/>
</dbReference>
<feature type="disulfide bond" evidence="15">
    <location>
        <begin position="631"/>
        <end position="672"/>
    </location>
</feature>
<dbReference type="InterPro" id="IPR036772">
    <property type="entry name" value="SRCR-like_dom_sf"/>
</dbReference>
<dbReference type="SMART" id="SM00192">
    <property type="entry name" value="LDLa"/>
    <property type="match status" value="6"/>
</dbReference>
<evidence type="ECO:0000256" key="13">
    <source>
        <dbReference type="ARBA" id="ARBA00023157"/>
    </source>
</evidence>
<keyword evidence="8" id="KW-0378">Hydrolase</keyword>
<dbReference type="GO" id="GO:0004252">
    <property type="term" value="F:serine-type endopeptidase activity"/>
    <property type="evidence" value="ECO:0007669"/>
    <property type="project" value="InterPro"/>
</dbReference>
<dbReference type="GO" id="GO:0005886">
    <property type="term" value="C:plasma membrane"/>
    <property type="evidence" value="ECO:0007669"/>
    <property type="project" value="UniProtKB-SubCell"/>
</dbReference>
<dbReference type="SMART" id="SM00063">
    <property type="entry name" value="FRI"/>
    <property type="match status" value="2"/>
</dbReference>
<feature type="disulfide bond" evidence="16">
    <location>
        <begin position="701"/>
        <end position="716"/>
    </location>
</feature>
<evidence type="ECO:0000256" key="15">
    <source>
        <dbReference type="PROSITE-ProRule" id="PRU00090"/>
    </source>
</evidence>
<dbReference type="SUPFAM" id="SSF57424">
    <property type="entry name" value="LDL receptor-like module"/>
    <property type="match status" value="6"/>
</dbReference>
<keyword evidence="13 16" id="KW-1015">Disulfide bond</keyword>
<evidence type="ECO:0000256" key="7">
    <source>
        <dbReference type="ARBA" id="ARBA00022737"/>
    </source>
</evidence>
<feature type="disulfide bond" evidence="15">
    <location>
        <begin position="354"/>
        <end position="378"/>
    </location>
</feature>
<dbReference type="PROSITE" id="PS50038">
    <property type="entry name" value="FZ"/>
    <property type="match status" value="2"/>
</dbReference>
<dbReference type="InterPro" id="IPR033116">
    <property type="entry name" value="TRYPSIN_SER"/>
</dbReference>
<dbReference type="OMA" id="TCLMPDQ"/>
<keyword evidence="10" id="KW-0735">Signal-anchor</keyword>
<dbReference type="FunFam" id="4.10.400.10:FF:000024">
    <property type="entry name" value="Low-density lipoprotein RecePtor related"/>
    <property type="match status" value="1"/>
</dbReference>
<dbReference type="PROSITE" id="PS50068">
    <property type="entry name" value="LDLRA_2"/>
    <property type="match status" value="6"/>
</dbReference>
<organism evidence="20 21">
    <name type="scientific">Chiloscyllium punctatum</name>
    <name type="common">Brownbanded bambooshark</name>
    <name type="synonym">Hemiscyllium punctatum</name>
    <dbReference type="NCBI Taxonomy" id="137246"/>
    <lineage>
        <taxon>Eukaryota</taxon>
        <taxon>Metazoa</taxon>
        <taxon>Chordata</taxon>
        <taxon>Craniata</taxon>
        <taxon>Vertebrata</taxon>
        <taxon>Chondrichthyes</taxon>
        <taxon>Elasmobranchii</taxon>
        <taxon>Galeomorphii</taxon>
        <taxon>Galeoidea</taxon>
        <taxon>Orectolobiformes</taxon>
        <taxon>Hemiscylliidae</taxon>
        <taxon>Chiloscyllium</taxon>
    </lineage>
</organism>
<dbReference type="InterPro" id="IPR002172">
    <property type="entry name" value="LDrepeatLR_classA_rpt"/>
</dbReference>
<dbReference type="InterPro" id="IPR036055">
    <property type="entry name" value="LDL_receptor-like_sf"/>
</dbReference>
<keyword evidence="11 17" id="KW-1133">Transmembrane helix</keyword>
<comment type="subcellular location">
    <subcellularLocation>
        <location evidence="1">Cell membrane</location>
        <topology evidence="1">Single-pass type II membrane protein</topology>
    </subcellularLocation>
    <subcellularLocation>
        <location evidence="2">Secreted</location>
    </subcellularLocation>
</comment>
<evidence type="ECO:0000259" key="19">
    <source>
        <dbReference type="PROSITE" id="PS50240"/>
    </source>
</evidence>
<dbReference type="FunFam" id="2.40.10.10:FF:000015">
    <property type="entry name" value="Atrial natriuretic peptide-converting enzyme"/>
    <property type="match status" value="1"/>
</dbReference>
<feature type="disulfide bond" evidence="15">
    <location>
        <begin position="285"/>
        <end position="331"/>
    </location>
</feature>
<evidence type="ECO:0008006" key="22">
    <source>
        <dbReference type="Google" id="ProtNLM"/>
    </source>
</evidence>
<dbReference type="PANTHER" id="PTHR24252:SF11">
    <property type="entry name" value="ATRIAL NATRIURETIC PEPTIDE-CONVERTING ENZYME ISOFORM X1"/>
    <property type="match status" value="1"/>
</dbReference>
<dbReference type="Pfam" id="PF00057">
    <property type="entry name" value="Ldl_recept_a"/>
    <property type="match status" value="5"/>
</dbReference>
<feature type="disulfide bond" evidence="16">
    <location>
        <begin position="689"/>
        <end position="707"/>
    </location>
</feature>
<keyword evidence="7" id="KW-0677">Repeat</keyword>
<dbReference type="Pfam" id="PF15494">
    <property type="entry name" value="SRCR_2"/>
    <property type="match status" value="1"/>
</dbReference>
<proteinExistence type="inferred from homology"/>
<feature type="disulfide bond" evidence="16">
    <location>
        <begin position="682"/>
        <end position="694"/>
    </location>
</feature>
<accession>A0A401SNG5</accession>
<dbReference type="PROSITE" id="PS50240">
    <property type="entry name" value="TRYPSIN_DOM"/>
    <property type="match status" value="1"/>
</dbReference>
<keyword evidence="14" id="KW-0325">Glycoprotein</keyword>
<feature type="disulfide bond" evidence="15">
    <location>
        <begin position="635"/>
        <end position="659"/>
    </location>
</feature>
<dbReference type="Pfam" id="PF01392">
    <property type="entry name" value="Fz"/>
    <property type="match status" value="2"/>
</dbReference>
<keyword evidence="5" id="KW-0645">Protease</keyword>
<dbReference type="Proteomes" id="UP000287033">
    <property type="component" value="Unassembled WGS sequence"/>
</dbReference>
<dbReference type="GO" id="GO:0006508">
    <property type="term" value="P:proteolysis"/>
    <property type="evidence" value="ECO:0007669"/>
    <property type="project" value="UniProtKB-KW"/>
</dbReference>
<comment type="caution">
    <text evidence="16">Lacks conserved residue(s) required for the propagation of feature annotation.</text>
</comment>
<dbReference type="InterPro" id="IPR020067">
    <property type="entry name" value="Frizzled_dom"/>
</dbReference>
<dbReference type="EMBL" id="BEZZ01000400">
    <property type="protein sequence ID" value="GCC31930.1"/>
    <property type="molecule type" value="Genomic_DNA"/>
</dbReference>
<evidence type="ECO:0000256" key="11">
    <source>
        <dbReference type="ARBA" id="ARBA00022989"/>
    </source>
</evidence>
<evidence type="ECO:0000256" key="9">
    <source>
        <dbReference type="ARBA" id="ARBA00022825"/>
    </source>
</evidence>
<evidence type="ECO:0000256" key="10">
    <source>
        <dbReference type="ARBA" id="ARBA00022968"/>
    </source>
</evidence>
<feature type="disulfide bond" evidence="16">
    <location>
        <begin position="488"/>
        <end position="506"/>
    </location>
</feature>
<feature type="domain" description="FZ" evidence="18">
    <location>
        <begin position="552"/>
        <end position="675"/>
    </location>
</feature>
<dbReference type="InterPro" id="IPR036790">
    <property type="entry name" value="Frizzled_dom_sf"/>
</dbReference>
<feature type="domain" description="FZ" evidence="18">
    <location>
        <begin position="272"/>
        <end position="397"/>
    </location>
</feature>
<feature type="disulfide bond" evidence="16">
    <location>
        <begin position="414"/>
        <end position="432"/>
    </location>
</feature>
<dbReference type="SMART" id="SM00020">
    <property type="entry name" value="Tryp_SPc"/>
    <property type="match status" value="1"/>
</dbReference>